<dbReference type="AlphaFoldDB" id="A0AAV4J5J0"/>
<feature type="chain" id="PRO_5043786233" description="Secreted protein" evidence="1">
    <location>
        <begin position="21"/>
        <end position="90"/>
    </location>
</feature>
<comment type="caution">
    <text evidence="2">The sequence shown here is derived from an EMBL/GenBank/DDBJ whole genome shotgun (WGS) entry which is preliminary data.</text>
</comment>
<evidence type="ECO:0000256" key="1">
    <source>
        <dbReference type="SAM" id="SignalP"/>
    </source>
</evidence>
<keyword evidence="3" id="KW-1185">Reference proteome</keyword>
<evidence type="ECO:0000313" key="2">
    <source>
        <dbReference type="EMBL" id="GFS17640.1"/>
    </source>
</evidence>
<accession>A0AAV4J5J0</accession>
<name>A0AAV4J5J0_9GAST</name>
<evidence type="ECO:0000313" key="3">
    <source>
        <dbReference type="Proteomes" id="UP000762676"/>
    </source>
</evidence>
<reference evidence="2 3" key="1">
    <citation type="journal article" date="2021" name="Elife">
        <title>Chloroplast acquisition without the gene transfer in kleptoplastic sea slugs, Plakobranchus ocellatus.</title>
        <authorList>
            <person name="Maeda T."/>
            <person name="Takahashi S."/>
            <person name="Yoshida T."/>
            <person name="Shimamura S."/>
            <person name="Takaki Y."/>
            <person name="Nagai Y."/>
            <person name="Toyoda A."/>
            <person name="Suzuki Y."/>
            <person name="Arimoto A."/>
            <person name="Ishii H."/>
            <person name="Satoh N."/>
            <person name="Nishiyama T."/>
            <person name="Hasebe M."/>
            <person name="Maruyama T."/>
            <person name="Minagawa J."/>
            <person name="Obokata J."/>
            <person name="Shigenobu S."/>
        </authorList>
    </citation>
    <scope>NUCLEOTIDE SEQUENCE [LARGE SCALE GENOMIC DNA]</scope>
</reference>
<dbReference type="Proteomes" id="UP000762676">
    <property type="component" value="Unassembled WGS sequence"/>
</dbReference>
<gene>
    <name evidence="2" type="ORF">ElyMa_004987300</name>
</gene>
<feature type="signal peptide" evidence="1">
    <location>
        <begin position="1"/>
        <end position="20"/>
    </location>
</feature>
<sequence length="90" mass="9797">MCALLLSTLPLPPFLPSSRAEPCKPVGLWLAQPRRSPSPRLAHPHSLTFITGSHRDHLHTRGRVVNAADSRSGGRGFDSRPCHVAVAYLP</sequence>
<keyword evidence="1" id="KW-0732">Signal</keyword>
<evidence type="ECO:0008006" key="4">
    <source>
        <dbReference type="Google" id="ProtNLM"/>
    </source>
</evidence>
<protein>
    <recommendedName>
        <fullName evidence="4">Secreted protein</fullName>
    </recommendedName>
</protein>
<proteinExistence type="predicted"/>
<organism evidence="2 3">
    <name type="scientific">Elysia marginata</name>
    <dbReference type="NCBI Taxonomy" id="1093978"/>
    <lineage>
        <taxon>Eukaryota</taxon>
        <taxon>Metazoa</taxon>
        <taxon>Spiralia</taxon>
        <taxon>Lophotrochozoa</taxon>
        <taxon>Mollusca</taxon>
        <taxon>Gastropoda</taxon>
        <taxon>Heterobranchia</taxon>
        <taxon>Euthyneura</taxon>
        <taxon>Panpulmonata</taxon>
        <taxon>Sacoglossa</taxon>
        <taxon>Placobranchoidea</taxon>
        <taxon>Plakobranchidae</taxon>
        <taxon>Elysia</taxon>
    </lineage>
</organism>
<dbReference type="EMBL" id="BMAT01009975">
    <property type="protein sequence ID" value="GFS17640.1"/>
    <property type="molecule type" value="Genomic_DNA"/>
</dbReference>